<evidence type="ECO:0008006" key="9">
    <source>
        <dbReference type="Google" id="ProtNLM"/>
    </source>
</evidence>
<accession>A0A8H6G502</accession>
<dbReference type="RefSeq" id="XP_037169871.1">
    <property type="nucleotide sequence ID" value="XM_037303224.1"/>
</dbReference>
<dbReference type="InterPro" id="IPR050815">
    <property type="entry name" value="TF_fung"/>
</dbReference>
<keyword evidence="5" id="KW-0539">Nucleus</keyword>
<keyword evidence="4" id="KW-0804">Transcription</keyword>
<dbReference type="GO" id="GO:0046872">
    <property type="term" value="F:metal ion binding"/>
    <property type="evidence" value="ECO:0007669"/>
    <property type="project" value="UniProtKB-KW"/>
</dbReference>
<evidence type="ECO:0000313" key="7">
    <source>
        <dbReference type="EMBL" id="KAF6240612.1"/>
    </source>
</evidence>
<dbReference type="GeneID" id="59282958"/>
<evidence type="ECO:0000256" key="4">
    <source>
        <dbReference type="ARBA" id="ARBA00023163"/>
    </source>
</evidence>
<comment type="subcellular location">
    <subcellularLocation>
        <location evidence="1">Nucleus</location>
    </subcellularLocation>
</comment>
<keyword evidence="8" id="KW-1185">Reference proteome</keyword>
<dbReference type="EMBL" id="JACCJC010000003">
    <property type="protein sequence ID" value="KAF6240612.1"/>
    <property type="molecule type" value="Genomic_DNA"/>
</dbReference>
<evidence type="ECO:0000256" key="1">
    <source>
        <dbReference type="ARBA" id="ARBA00004123"/>
    </source>
</evidence>
<evidence type="ECO:0000256" key="5">
    <source>
        <dbReference type="ARBA" id="ARBA00023242"/>
    </source>
</evidence>
<name>A0A8H6G502_9LECA</name>
<dbReference type="PANTHER" id="PTHR47338">
    <property type="entry name" value="ZN(II)2CYS6 TRANSCRIPTION FACTOR (EUROFUNG)-RELATED"/>
    <property type="match status" value="1"/>
</dbReference>
<evidence type="ECO:0000313" key="8">
    <source>
        <dbReference type="Proteomes" id="UP000578531"/>
    </source>
</evidence>
<dbReference type="Proteomes" id="UP000578531">
    <property type="component" value="Unassembled WGS sequence"/>
</dbReference>
<sequence length="664" mass="73564">MPPSRQSRVDVDLMSMNDRLLQAETALAAQQDGSSRAYPPIVSQSISNNESTTWPNSIPSVSTFSPTEISQFFQHSSSDPPATSSSLQETNAFPLNDPVAWDISNMMATDIPEACGTSELFAFGGEKIDTSDKGYSSESLSQWPSVDSSSSSDQSRIHTTRGTRIDAYETVPQNVMKDLYRRYFDAIHPSIPMIDESRSPSSTDDIHVPLESLGLRYAMWAHAAALSPIYSNLKERFYQQARECVEDSEVEVSGGSMTIAALQTHILLALYEFKETLFPRAWTSVSRATWLAQMLELHKMDPKVSSKRVASFETYLHETSDPAELKERATTLWAAYGLHCFIGVGVGWNTGCMLDVREITTHIPAHDSYVNAFSRSLTLKDALSLPATWVLSPYQGMVVVANICICCLSHVKQLQREKLLDNFSYDFWTEHHHLDETIQYASTNSLAHLVAADFVTEPNVLSLNIILQATIICLHQAVIAKAGRTNTSARHIPRSEDECIKAATELSAMMRLVTRANVVKMNPLIPWAIYVALQVIFRRSQRKSSVPDNQASTIFLARPPRGNGSPTSSRHTSGKFKANAEEQADDSLNDAKALDSMHFLLSTLMEMRVSNPLAKVLEGQISQEMAEGRAMTRERVVGLVNFPLAHPSTRSGENGNDMDTSFPA</sequence>
<reference evidence="7 8" key="1">
    <citation type="journal article" date="2020" name="Genomics">
        <title>Complete, high-quality genomes from long-read metagenomic sequencing of two wolf lichen thalli reveals enigmatic genome architecture.</title>
        <authorList>
            <person name="McKenzie S.K."/>
            <person name="Walston R.F."/>
            <person name="Allen J.L."/>
        </authorList>
    </citation>
    <scope>NUCLEOTIDE SEQUENCE [LARGE SCALE GENOMIC DNA]</scope>
    <source>
        <strain evidence="7">WasteWater2</strain>
    </source>
</reference>
<proteinExistence type="predicted"/>
<organism evidence="7 8">
    <name type="scientific">Letharia columbiana</name>
    <dbReference type="NCBI Taxonomy" id="112416"/>
    <lineage>
        <taxon>Eukaryota</taxon>
        <taxon>Fungi</taxon>
        <taxon>Dikarya</taxon>
        <taxon>Ascomycota</taxon>
        <taxon>Pezizomycotina</taxon>
        <taxon>Lecanoromycetes</taxon>
        <taxon>OSLEUM clade</taxon>
        <taxon>Lecanoromycetidae</taxon>
        <taxon>Lecanorales</taxon>
        <taxon>Lecanorineae</taxon>
        <taxon>Parmeliaceae</taxon>
        <taxon>Letharia</taxon>
    </lineage>
</organism>
<gene>
    <name evidence="7" type="ORF">HO173_001283</name>
</gene>
<evidence type="ECO:0000256" key="2">
    <source>
        <dbReference type="ARBA" id="ARBA00022723"/>
    </source>
</evidence>
<dbReference type="GO" id="GO:0000981">
    <property type="term" value="F:DNA-binding transcription factor activity, RNA polymerase II-specific"/>
    <property type="evidence" value="ECO:0007669"/>
    <property type="project" value="InterPro"/>
</dbReference>
<protein>
    <recommendedName>
        <fullName evidence="9">Transcription factor domain-containing protein</fullName>
    </recommendedName>
</protein>
<evidence type="ECO:0000256" key="3">
    <source>
        <dbReference type="ARBA" id="ARBA00023015"/>
    </source>
</evidence>
<comment type="caution">
    <text evidence="7">The sequence shown here is derived from an EMBL/GenBank/DDBJ whole genome shotgun (WGS) entry which is preliminary data.</text>
</comment>
<dbReference type="GO" id="GO:0005634">
    <property type="term" value="C:nucleus"/>
    <property type="evidence" value="ECO:0007669"/>
    <property type="project" value="UniProtKB-SubCell"/>
</dbReference>
<feature type="compositionally biased region" description="Low complexity" evidence="6">
    <location>
        <begin position="139"/>
        <end position="154"/>
    </location>
</feature>
<dbReference type="OrthoDB" id="2354469at2759"/>
<dbReference type="CDD" id="cd12148">
    <property type="entry name" value="fungal_TF_MHR"/>
    <property type="match status" value="1"/>
</dbReference>
<evidence type="ECO:0000256" key="6">
    <source>
        <dbReference type="SAM" id="MobiDB-lite"/>
    </source>
</evidence>
<feature type="region of interest" description="Disordered" evidence="6">
    <location>
        <begin position="133"/>
        <end position="159"/>
    </location>
</feature>
<keyword evidence="3" id="KW-0805">Transcription regulation</keyword>
<dbReference type="PANTHER" id="PTHR47338:SF10">
    <property type="entry name" value="TRANSCRIPTION FACTOR DOMAIN-CONTAINING PROTEIN-RELATED"/>
    <property type="match status" value="1"/>
</dbReference>
<feature type="region of interest" description="Disordered" evidence="6">
    <location>
        <begin position="548"/>
        <end position="584"/>
    </location>
</feature>
<keyword evidence="2" id="KW-0479">Metal-binding</keyword>
<dbReference type="AlphaFoldDB" id="A0A8H6G502"/>